<dbReference type="InterPro" id="IPR011335">
    <property type="entry name" value="Restrct_endonuc-II-like"/>
</dbReference>
<sequence>MSEREEKRLYTLAEFFAFVGEKRMELYEGVPVLMAPASYEHEGVVANLIGEIKPALKGSSCLVFGSNLQVVFLFQDEQKGKENVTVLPDISIVCDKEKLRNKRCYGAPDVIVEVLSPSTARNDRLLKRHYYEKAGVKEYWIVDYQNQTIEKYVLYSGSLRLEEMYDRENSSFVSTVLPNIAFFTHDIFSFLM</sequence>
<organism evidence="2 3">
    <name type="scientific">Anoxybacteroides tepidamans</name>
    <dbReference type="NCBI Taxonomy" id="265948"/>
    <lineage>
        <taxon>Bacteria</taxon>
        <taxon>Bacillati</taxon>
        <taxon>Bacillota</taxon>
        <taxon>Bacilli</taxon>
        <taxon>Bacillales</taxon>
        <taxon>Anoxybacillaceae</taxon>
        <taxon>Anoxybacteroides</taxon>
    </lineage>
</organism>
<accession>A0A7W8INS8</accession>
<keyword evidence="2" id="KW-0378">Hydrolase</keyword>
<keyword evidence="2" id="KW-0540">Nuclease</keyword>
<dbReference type="RefSeq" id="WP_183251014.1">
    <property type="nucleotide sequence ID" value="NZ_JACHEP010000001.1"/>
</dbReference>
<dbReference type="EMBL" id="JACHEP010000001">
    <property type="protein sequence ID" value="MBB5323266.1"/>
    <property type="molecule type" value="Genomic_DNA"/>
</dbReference>
<dbReference type="InterPro" id="IPR012296">
    <property type="entry name" value="Nuclease_put_TT1808"/>
</dbReference>
<dbReference type="PANTHER" id="PTHR36558">
    <property type="entry name" value="GLR1098 PROTEIN"/>
    <property type="match status" value="1"/>
</dbReference>
<dbReference type="Pfam" id="PF05685">
    <property type="entry name" value="Uma2"/>
    <property type="match status" value="1"/>
</dbReference>
<evidence type="ECO:0000313" key="3">
    <source>
        <dbReference type="Proteomes" id="UP000520011"/>
    </source>
</evidence>
<reference evidence="2 3" key="1">
    <citation type="submission" date="2020-08" db="EMBL/GenBank/DDBJ databases">
        <title>Genomic Encyclopedia of Type Strains, Phase IV (KMG-IV): sequencing the most valuable type-strain genomes for metagenomic binning, comparative biology and taxonomic classification.</title>
        <authorList>
            <person name="Goeker M."/>
        </authorList>
    </citation>
    <scope>NUCLEOTIDE SEQUENCE [LARGE SCALE GENOMIC DNA]</scope>
    <source>
        <strain evidence="2 3">DSM 16325</strain>
    </source>
</reference>
<dbReference type="Gene3D" id="3.90.1570.10">
    <property type="entry name" value="tt1808, chain A"/>
    <property type="match status" value="1"/>
</dbReference>
<evidence type="ECO:0000259" key="1">
    <source>
        <dbReference type="Pfam" id="PF05685"/>
    </source>
</evidence>
<name>A0A7W8INS8_9BACL</name>
<comment type="caution">
    <text evidence="2">The sequence shown here is derived from an EMBL/GenBank/DDBJ whole genome shotgun (WGS) entry which is preliminary data.</text>
</comment>
<dbReference type="SUPFAM" id="SSF52980">
    <property type="entry name" value="Restriction endonuclease-like"/>
    <property type="match status" value="1"/>
</dbReference>
<dbReference type="PANTHER" id="PTHR36558:SF1">
    <property type="entry name" value="RESTRICTION ENDONUCLEASE DOMAIN-CONTAINING PROTEIN-RELATED"/>
    <property type="match status" value="1"/>
</dbReference>
<dbReference type="GO" id="GO:0004519">
    <property type="term" value="F:endonuclease activity"/>
    <property type="evidence" value="ECO:0007669"/>
    <property type="project" value="UniProtKB-KW"/>
</dbReference>
<keyword evidence="3" id="KW-1185">Reference proteome</keyword>
<dbReference type="Proteomes" id="UP000520011">
    <property type="component" value="Unassembled WGS sequence"/>
</dbReference>
<feature type="domain" description="Putative restriction endonuclease" evidence="1">
    <location>
        <begin position="19"/>
        <end position="180"/>
    </location>
</feature>
<evidence type="ECO:0000313" key="2">
    <source>
        <dbReference type="EMBL" id="MBB5323266.1"/>
    </source>
</evidence>
<dbReference type="AlphaFoldDB" id="A0A7W8INS8"/>
<keyword evidence="2" id="KW-0255">Endonuclease</keyword>
<gene>
    <name evidence="2" type="ORF">HNQ34_000343</name>
</gene>
<protein>
    <submittedName>
        <fullName evidence="2">Uma2 family endonuclease</fullName>
    </submittedName>
</protein>
<dbReference type="CDD" id="cd06260">
    <property type="entry name" value="DUF820-like"/>
    <property type="match status" value="1"/>
</dbReference>
<proteinExistence type="predicted"/>
<dbReference type="InterPro" id="IPR008538">
    <property type="entry name" value="Uma2"/>
</dbReference>